<dbReference type="Proteomes" id="UP001314170">
    <property type="component" value="Unassembled WGS sequence"/>
</dbReference>
<proteinExistence type="predicted"/>
<dbReference type="PANTHER" id="PTHR38223">
    <property type="match status" value="1"/>
</dbReference>
<feature type="compositionally biased region" description="Polar residues" evidence="1">
    <location>
        <begin position="68"/>
        <end position="78"/>
    </location>
</feature>
<feature type="compositionally biased region" description="Basic residues" evidence="1">
    <location>
        <begin position="56"/>
        <end position="67"/>
    </location>
</feature>
<sequence>MASLQYNFFPTDFFYPRPQYVKVDTTTTPKTTTLPLQIQKVEVIITDDLKNKRHPTSLVLHNKKHGSKINTPINKSTA</sequence>
<evidence type="ECO:0000313" key="3">
    <source>
        <dbReference type="Proteomes" id="UP001314170"/>
    </source>
</evidence>
<dbReference type="PANTHER" id="PTHR38223:SF4">
    <property type="match status" value="1"/>
</dbReference>
<evidence type="ECO:0000256" key="1">
    <source>
        <dbReference type="SAM" id="MobiDB-lite"/>
    </source>
</evidence>
<dbReference type="EMBL" id="CAWUPB010000994">
    <property type="protein sequence ID" value="CAK7335722.1"/>
    <property type="molecule type" value="Genomic_DNA"/>
</dbReference>
<feature type="region of interest" description="Disordered" evidence="1">
    <location>
        <begin position="56"/>
        <end position="78"/>
    </location>
</feature>
<evidence type="ECO:0000313" key="2">
    <source>
        <dbReference type="EMBL" id="CAK7335722.1"/>
    </source>
</evidence>
<dbReference type="AlphaFoldDB" id="A0AAV1RHM8"/>
<keyword evidence="3" id="KW-1185">Reference proteome</keyword>
<name>A0AAV1RHM8_9ROSI</name>
<reference evidence="2 3" key="1">
    <citation type="submission" date="2024-01" db="EMBL/GenBank/DDBJ databases">
        <authorList>
            <person name="Waweru B."/>
        </authorList>
    </citation>
    <scope>NUCLEOTIDE SEQUENCE [LARGE SCALE GENOMIC DNA]</scope>
</reference>
<accession>A0AAV1RHM8</accession>
<comment type="caution">
    <text evidence="2">The sequence shown here is derived from an EMBL/GenBank/DDBJ whole genome shotgun (WGS) entry which is preliminary data.</text>
</comment>
<gene>
    <name evidence="2" type="ORF">DCAF_LOCUS10723</name>
</gene>
<protein>
    <submittedName>
        <fullName evidence="2">Uncharacterized protein</fullName>
    </submittedName>
</protein>
<organism evidence="2 3">
    <name type="scientific">Dovyalis caffra</name>
    <dbReference type="NCBI Taxonomy" id="77055"/>
    <lineage>
        <taxon>Eukaryota</taxon>
        <taxon>Viridiplantae</taxon>
        <taxon>Streptophyta</taxon>
        <taxon>Embryophyta</taxon>
        <taxon>Tracheophyta</taxon>
        <taxon>Spermatophyta</taxon>
        <taxon>Magnoliopsida</taxon>
        <taxon>eudicotyledons</taxon>
        <taxon>Gunneridae</taxon>
        <taxon>Pentapetalae</taxon>
        <taxon>rosids</taxon>
        <taxon>fabids</taxon>
        <taxon>Malpighiales</taxon>
        <taxon>Salicaceae</taxon>
        <taxon>Flacourtieae</taxon>
        <taxon>Dovyalis</taxon>
    </lineage>
</organism>